<dbReference type="GO" id="GO:0016301">
    <property type="term" value="F:kinase activity"/>
    <property type="evidence" value="ECO:0007669"/>
    <property type="project" value="UniProtKB-UniRule"/>
</dbReference>
<dbReference type="RefSeq" id="XP_020902894.1">
    <property type="nucleotide sequence ID" value="XM_021047235.2"/>
</dbReference>
<proteinExistence type="inferred from homology"/>
<dbReference type="AlphaFoldDB" id="A0A913XD94"/>
<keyword evidence="3 9" id="KW-0808">Transferase</keyword>
<dbReference type="PIRSF" id="PIRSF006221">
    <property type="entry name" value="Ketosamine-3-kinase"/>
    <property type="match status" value="1"/>
</dbReference>
<dbReference type="SUPFAM" id="SSF56112">
    <property type="entry name" value="Protein kinase-like (PK-like)"/>
    <property type="match status" value="1"/>
</dbReference>
<dbReference type="PANTHER" id="PTHR12149">
    <property type="entry name" value="FRUCTOSAMINE 3 KINASE-RELATED PROTEIN"/>
    <property type="match status" value="1"/>
</dbReference>
<evidence type="ECO:0000256" key="4">
    <source>
        <dbReference type="ARBA" id="ARBA00022741"/>
    </source>
</evidence>
<name>A0A913XD94_EXADI</name>
<dbReference type="Pfam" id="PF03881">
    <property type="entry name" value="Fructosamin_kin"/>
    <property type="match status" value="1"/>
</dbReference>
<keyword evidence="6" id="KW-0067">ATP-binding</keyword>
<comment type="catalytic activity">
    <reaction evidence="8">
        <text>N(6)-(D-psicosyl)-L-lysyl-[protein] + ATP = N(6)-(3-O-phospho-D-psicosyl)-L-lysyl-[protein] + ADP + H(+)</text>
        <dbReference type="Rhea" id="RHEA:61392"/>
        <dbReference type="Rhea" id="RHEA-COMP:15796"/>
        <dbReference type="Rhea" id="RHEA-COMP:15797"/>
        <dbReference type="ChEBI" id="CHEBI:15378"/>
        <dbReference type="ChEBI" id="CHEBI:30616"/>
        <dbReference type="ChEBI" id="CHEBI:144621"/>
        <dbReference type="ChEBI" id="CHEBI:144622"/>
        <dbReference type="ChEBI" id="CHEBI:456216"/>
    </reaction>
    <physiologicalReaction direction="left-to-right" evidence="8">
        <dbReference type="Rhea" id="RHEA:61393"/>
    </physiologicalReaction>
</comment>
<dbReference type="Gene3D" id="3.30.200.20">
    <property type="entry name" value="Phosphorylase Kinase, domain 1"/>
    <property type="match status" value="1"/>
</dbReference>
<evidence type="ECO:0000256" key="2">
    <source>
        <dbReference type="ARBA" id="ARBA00011961"/>
    </source>
</evidence>
<dbReference type="InterPro" id="IPR011009">
    <property type="entry name" value="Kinase-like_dom_sf"/>
</dbReference>
<evidence type="ECO:0000313" key="10">
    <source>
        <dbReference type="EnsemblMetazoa" id="XP_020902894.1"/>
    </source>
</evidence>
<keyword evidence="11" id="KW-1185">Reference proteome</keyword>
<keyword evidence="4" id="KW-0547">Nucleotide-binding</keyword>
<dbReference type="GeneID" id="110241378"/>
<accession>A0A913XD94</accession>
<dbReference type="Proteomes" id="UP000887567">
    <property type="component" value="Unplaced"/>
</dbReference>
<dbReference type="OrthoDB" id="5772781at2759"/>
<evidence type="ECO:0000256" key="3">
    <source>
        <dbReference type="ARBA" id="ARBA00022679"/>
    </source>
</evidence>
<organism evidence="10 11">
    <name type="scientific">Exaiptasia diaphana</name>
    <name type="common">Tropical sea anemone</name>
    <name type="synonym">Aiptasia pulchella</name>
    <dbReference type="NCBI Taxonomy" id="2652724"/>
    <lineage>
        <taxon>Eukaryota</taxon>
        <taxon>Metazoa</taxon>
        <taxon>Cnidaria</taxon>
        <taxon>Anthozoa</taxon>
        <taxon>Hexacorallia</taxon>
        <taxon>Actiniaria</taxon>
        <taxon>Aiptasiidae</taxon>
        <taxon>Exaiptasia</taxon>
    </lineage>
</organism>
<dbReference type="EC" id="2.7.1.172" evidence="2"/>
<comment type="similarity">
    <text evidence="1 9">Belongs to the fructosamine kinase family.</text>
</comment>
<dbReference type="KEGG" id="epa:110241378"/>
<dbReference type="GO" id="GO:0102193">
    <property type="term" value="F:protein-ribulosamine 3-kinase activity"/>
    <property type="evidence" value="ECO:0007669"/>
    <property type="project" value="UniProtKB-EC"/>
</dbReference>
<sequence length="309" mass="34823">MARVVSNEALEKFLKAELPTNLLEYTGHFGGGCINEGQSFKTDLGVVFVKTNKKDGSRLMFEGEYNSLDAIKKSGTVRVPNPIKVLDHPEGTGAMLVMEHLDLKSLKNHQFQALLGLQLARLHLQNIDKLSKGSNDAVAKFGFHTTTCCGYLSMSNEWTDDWVTFYVNNRLESQISKLLSEHDDQELKELWTKLKAKIPHYFEGLDVKPSLLHGDLWGGNIGEIETGPVIFDPASFYGHHEFELAIAGIFGGFSAEFYSSYHQLIPKADGFDDRHHLYQLFHYLNHWNHFGSSYRPSAISIMKSLTAIQ</sequence>
<comment type="catalytic activity">
    <reaction evidence="7">
        <text>N(6)-D-ribulosyl-L-lysyl-[protein] + ATP = N(6)-(3-O-phospho-D-ribulosyl)-L-lysyl-[protein] + ADP + H(+)</text>
        <dbReference type="Rhea" id="RHEA:48432"/>
        <dbReference type="Rhea" id="RHEA-COMP:12103"/>
        <dbReference type="Rhea" id="RHEA-COMP:12104"/>
        <dbReference type="ChEBI" id="CHEBI:15378"/>
        <dbReference type="ChEBI" id="CHEBI:30616"/>
        <dbReference type="ChEBI" id="CHEBI:90418"/>
        <dbReference type="ChEBI" id="CHEBI:90420"/>
        <dbReference type="ChEBI" id="CHEBI:456216"/>
        <dbReference type="EC" id="2.7.1.172"/>
    </reaction>
    <physiologicalReaction direction="left-to-right" evidence="7">
        <dbReference type="Rhea" id="RHEA:48433"/>
    </physiologicalReaction>
</comment>
<dbReference type="EnsemblMetazoa" id="XM_021047235.2">
    <property type="protein sequence ID" value="XP_020902894.1"/>
    <property type="gene ID" value="LOC110241378"/>
</dbReference>
<keyword evidence="5 9" id="KW-0418">Kinase</keyword>
<evidence type="ECO:0000256" key="9">
    <source>
        <dbReference type="PIRNR" id="PIRNR006221"/>
    </source>
</evidence>
<evidence type="ECO:0000313" key="11">
    <source>
        <dbReference type="Proteomes" id="UP000887567"/>
    </source>
</evidence>
<dbReference type="GO" id="GO:0005524">
    <property type="term" value="F:ATP binding"/>
    <property type="evidence" value="ECO:0007669"/>
    <property type="project" value="UniProtKB-KW"/>
</dbReference>
<dbReference type="PANTHER" id="PTHR12149:SF8">
    <property type="entry name" value="PROTEIN-RIBULOSAMINE 3-KINASE"/>
    <property type="match status" value="1"/>
</dbReference>
<dbReference type="InterPro" id="IPR016477">
    <property type="entry name" value="Fructo-/Ketosamine-3-kinase"/>
</dbReference>
<dbReference type="FunFam" id="3.90.1200.10:FF:000003">
    <property type="entry name" value="fructosamine-3-kinase isoform X1"/>
    <property type="match status" value="1"/>
</dbReference>
<reference evidence="10" key="1">
    <citation type="submission" date="2022-11" db="UniProtKB">
        <authorList>
            <consortium name="EnsemblMetazoa"/>
        </authorList>
    </citation>
    <scope>IDENTIFICATION</scope>
</reference>
<evidence type="ECO:0000256" key="7">
    <source>
        <dbReference type="ARBA" id="ARBA00048655"/>
    </source>
</evidence>
<dbReference type="OMA" id="RECDIAM"/>
<dbReference type="FunFam" id="3.30.200.20:FF:000264">
    <property type="entry name" value="Protein-ribulosamine 3-kinase, chloroplastic"/>
    <property type="match status" value="1"/>
</dbReference>
<dbReference type="GO" id="GO:0005829">
    <property type="term" value="C:cytosol"/>
    <property type="evidence" value="ECO:0007669"/>
    <property type="project" value="UniProtKB-ARBA"/>
</dbReference>
<evidence type="ECO:0000256" key="5">
    <source>
        <dbReference type="ARBA" id="ARBA00022777"/>
    </source>
</evidence>
<protein>
    <recommendedName>
        <fullName evidence="2">protein-ribulosamine 3-kinase</fullName>
        <ecNumber evidence="2">2.7.1.172</ecNumber>
    </recommendedName>
</protein>
<evidence type="ECO:0000256" key="6">
    <source>
        <dbReference type="ARBA" id="ARBA00022840"/>
    </source>
</evidence>
<dbReference type="Gene3D" id="3.90.1200.10">
    <property type="match status" value="1"/>
</dbReference>
<evidence type="ECO:0000256" key="1">
    <source>
        <dbReference type="ARBA" id="ARBA00009460"/>
    </source>
</evidence>
<evidence type="ECO:0000256" key="8">
    <source>
        <dbReference type="ARBA" id="ARBA00050767"/>
    </source>
</evidence>